<comment type="similarity">
    <text evidence="8">Belongs to the MQO family.</text>
</comment>
<dbReference type="HAMAP" id="MF_00212">
    <property type="entry name" value="MQO"/>
    <property type="match status" value="1"/>
</dbReference>
<dbReference type="Gene3D" id="3.30.9.10">
    <property type="entry name" value="D-Amino Acid Oxidase, subunit A, domain 2"/>
    <property type="match status" value="1"/>
</dbReference>
<protein>
    <recommendedName>
        <fullName evidence="8">Probable malate:quinone oxidoreductase</fullName>
        <ecNumber evidence="8">1.1.5.4</ecNumber>
    </recommendedName>
    <alternativeName>
        <fullName evidence="8">MQO</fullName>
    </alternativeName>
    <alternativeName>
        <fullName evidence="8">Malate dehydrogenase [quinone]</fullName>
    </alternativeName>
</protein>
<evidence type="ECO:0000256" key="2">
    <source>
        <dbReference type="ARBA" id="ARBA00001974"/>
    </source>
</evidence>
<dbReference type="SUPFAM" id="SSF51905">
    <property type="entry name" value="FAD/NAD(P)-binding domain"/>
    <property type="match status" value="1"/>
</dbReference>
<evidence type="ECO:0000256" key="3">
    <source>
        <dbReference type="ARBA" id="ARBA00005012"/>
    </source>
</evidence>
<proteinExistence type="inferred from homology"/>
<dbReference type="Pfam" id="PF06039">
    <property type="entry name" value="Mqo"/>
    <property type="match status" value="1"/>
</dbReference>
<evidence type="ECO:0000256" key="6">
    <source>
        <dbReference type="ARBA" id="ARBA00022827"/>
    </source>
</evidence>
<sequence length="493" mass="53866">MNTRRSASRATQLGSYYDVVLVGGGIMSATLGALLTRLEPGWSVLVLERLDDLAQESSAAWNNAGTGHAGLCELNYMPDPTESSRAEEIGRQFRLSRQFWASLVDAGELNASFVNSTPHINVVFGDRDVAYLRQRHQTLRRSPLFSAMEYTEDAEVIRRWAPLVMEGRDESGPIAATRYAAGTDVDFGALTRDLVRGMGDLGAEVRTRHEVTRLHRDPDGSWTVSGRGNGTRFAIRSRFVFVGAGGYALKLLQRARIPEVRGFAVFPIGAQFMRTDRPELVSRHEAKVYSQADVGAPPMSVPHLDKRVIDGRGSLMFGPYATFSTRLLTRGRLTDLFTTIRFHNIAPLVAIGIRNSALVRYLVGQLLASRARKLRQLRRFHPAARADDWSLVDAGQRAQLVKPHPRKVGVLTFGTEVVTGADGSIAGLLGASPGASIAPAVMVELLSTCFPDRAQSWRPTLRRLMPGLARPVDVDQSAADAVLAGTGRILGVE</sequence>
<evidence type="ECO:0000256" key="4">
    <source>
        <dbReference type="ARBA" id="ARBA00022532"/>
    </source>
</evidence>
<evidence type="ECO:0000256" key="7">
    <source>
        <dbReference type="ARBA" id="ARBA00023002"/>
    </source>
</evidence>
<keyword evidence="7 8" id="KW-0560">Oxidoreductase</keyword>
<dbReference type="NCBIfam" id="NF003611">
    <property type="entry name" value="PRK05257.3-2"/>
    <property type="match status" value="1"/>
</dbReference>
<keyword evidence="10" id="KW-1185">Reference proteome</keyword>
<comment type="pathway">
    <text evidence="3 8">Carbohydrate metabolism; tricarboxylic acid cycle; oxaloacetate from (S)-malate (quinone route): step 1/1.</text>
</comment>
<dbReference type="InterPro" id="IPR006231">
    <property type="entry name" value="MQO"/>
</dbReference>
<dbReference type="NCBIfam" id="TIGR01320">
    <property type="entry name" value="mal_quin_oxido"/>
    <property type="match status" value="1"/>
</dbReference>
<organism evidence="9 10">
    <name type="scientific">Rhodococcus kronopolitis</name>
    <dbReference type="NCBI Taxonomy" id="1460226"/>
    <lineage>
        <taxon>Bacteria</taxon>
        <taxon>Bacillati</taxon>
        <taxon>Actinomycetota</taxon>
        <taxon>Actinomycetes</taxon>
        <taxon>Mycobacteriales</taxon>
        <taxon>Nocardiaceae</taxon>
        <taxon>Rhodococcus</taxon>
    </lineage>
</organism>
<dbReference type="PANTHER" id="PTHR43104">
    <property type="entry name" value="L-2-HYDROXYGLUTARATE DEHYDROGENASE, MITOCHONDRIAL"/>
    <property type="match status" value="1"/>
</dbReference>
<evidence type="ECO:0000256" key="5">
    <source>
        <dbReference type="ARBA" id="ARBA00022630"/>
    </source>
</evidence>
<evidence type="ECO:0000256" key="8">
    <source>
        <dbReference type="HAMAP-Rule" id="MF_00212"/>
    </source>
</evidence>
<dbReference type="NCBIfam" id="NF003606">
    <property type="entry name" value="PRK05257.2-1"/>
    <property type="match status" value="1"/>
</dbReference>
<dbReference type="InterPro" id="IPR036188">
    <property type="entry name" value="FAD/NAD-bd_sf"/>
</dbReference>
<keyword evidence="6 8" id="KW-0274">FAD</keyword>
<comment type="caution">
    <text evidence="9">The sequence shown here is derived from an EMBL/GenBank/DDBJ whole genome shotgun (WGS) entry which is preliminary data.</text>
</comment>
<evidence type="ECO:0000313" key="9">
    <source>
        <dbReference type="EMBL" id="MFC4603301.1"/>
    </source>
</evidence>
<reference evidence="10" key="1">
    <citation type="journal article" date="2019" name="Int. J. Syst. Evol. Microbiol.">
        <title>The Global Catalogue of Microorganisms (GCM) 10K type strain sequencing project: providing services to taxonomists for standard genome sequencing and annotation.</title>
        <authorList>
            <consortium name="The Broad Institute Genomics Platform"/>
            <consortium name="The Broad Institute Genome Sequencing Center for Infectious Disease"/>
            <person name="Wu L."/>
            <person name="Ma J."/>
        </authorList>
    </citation>
    <scope>NUCLEOTIDE SEQUENCE [LARGE SCALE GENOMIC DNA]</scope>
    <source>
        <strain evidence="10">CCUG 54520</strain>
    </source>
</reference>
<keyword evidence="5 8" id="KW-0285">Flavoprotein</keyword>
<gene>
    <name evidence="8 9" type="primary">mqo</name>
    <name evidence="9" type="ORF">ACFO6S_06355</name>
</gene>
<dbReference type="Proteomes" id="UP001595914">
    <property type="component" value="Unassembled WGS sequence"/>
</dbReference>
<dbReference type="EC" id="1.1.5.4" evidence="8"/>
<keyword evidence="4 8" id="KW-0816">Tricarboxylic acid cycle</keyword>
<dbReference type="RefSeq" id="WP_378415124.1">
    <property type="nucleotide sequence ID" value="NZ_JBHSFO010000002.1"/>
</dbReference>
<dbReference type="EMBL" id="JBHSFO010000002">
    <property type="protein sequence ID" value="MFC4603301.1"/>
    <property type="molecule type" value="Genomic_DNA"/>
</dbReference>
<evidence type="ECO:0000313" key="10">
    <source>
        <dbReference type="Proteomes" id="UP001595914"/>
    </source>
</evidence>
<comment type="cofactor">
    <cofactor evidence="2 8">
        <name>FAD</name>
        <dbReference type="ChEBI" id="CHEBI:57692"/>
    </cofactor>
</comment>
<comment type="catalytic activity">
    <reaction evidence="1 8">
        <text>(S)-malate + a quinone = a quinol + oxaloacetate</text>
        <dbReference type="Rhea" id="RHEA:46012"/>
        <dbReference type="ChEBI" id="CHEBI:15589"/>
        <dbReference type="ChEBI" id="CHEBI:16452"/>
        <dbReference type="ChEBI" id="CHEBI:24646"/>
        <dbReference type="ChEBI" id="CHEBI:132124"/>
        <dbReference type="EC" id="1.1.5.4"/>
    </reaction>
</comment>
<dbReference type="Gene3D" id="3.50.50.60">
    <property type="entry name" value="FAD/NAD(P)-binding domain"/>
    <property type="match status" value="1"/>
</dbReference>
<dbReference type="PANTHER" id="PTHR43104:SF2">
    <property type="entry name" value="L-2-HYDROXYGLUTARATE DEHYDROGENASE, MITOCHONDRIAL"/>
    <property type="match status" value="1"/>
</dbReference>
<dbReference type="GO" id="GO:0008924">
    <property type="term" value="F:L-malate dehydrogenase (quinone) activity"/>
    <property type="evidence" value="ECO:0007669"/>
    <property type="project" value="UniProtKB-EC"/>
</dbReference>
<name>A0ABV9FRY2_9NOCA</name>
<evidence type="ECO:0000256" key="1">
    <source>
        <dbReference type="ARBA" id="ARBA00001139"/>
    </source>
</evidence>
<accession>A0ABV9FRY2</accession>